<gene>
    <name evidence="3" type="ORF">EV191_10328</name>
</gene>
<accession>A0A4R2QYA5</accession>
<organism evidence="3 4">
    <name type="scientific">Tamaricihabitans halophyticus</name>
    <dbReference type="NCBI Taxonomy" id="1262583"/>
    <lineage>
        <taxon>Bacteria</taxon>
        <taxon>Bacillati</taxon>
        <taxon>Actinomycetota</taxon>
        <taxon>Actinomycetes</taxon>
        <taxon>Pseudonocardiales</taxon>
        <taxon>Pseudonocardiaceae</taxon>
        <taxon>Tamaricihabitans</taxon>
    </lineage>
</organism>
<comment type="caution">
    <text evidence="3">The sequence shown here is derived from an EMBL/GenBank/DDBJ whole genome shotgun (WGS) entry which is preliminary data.</text>
</comment>
<dbReference type="InterPro" id="IPR042070">
    <property type="entry name" value="PucR_C-HTH_sf"/>
</dbReference>
<dbReference type="InterPro" id="IPR012914">
    <property type="entry name" value="PucR_dom"/>
</dbReference>
<sequence>MTNAEFLATTIPLRTLVERADLGTDLLVGPAGVLDRPVRWAHVSELSDPVPYLLGGELLLCCGVELPLDPQPVDNYVAGLVDGGVSALGFGVTPVYAAVPPLLIEACRRHDLPLLEIPSSTPFLAVCRAVGEELSNRTQAALRRLSEAQRALTSAAARSGAEQRVLAELGGWLGGWALLVEQGAAEQGVVGQLAERVHTGVASAATELADGTQVVAQPAGARVLVAGKPDRFDVTDRGIIAVAIALLGAVAGQRATGSLGALAAELLTGGGAAGQLSAVFGAVSDRYRVVAAESAELLTELDTPLIAGDLAIVARDVDPARLAGLVGVSAAYSDDQLVAAAREARQLLERARAAGRSLHADRAGTGFAWAVRPEAARAVASALLSPIEEHPHLLAALRTWLAQHGNWDRTAAALGVHRNSVRHRIGRVERLLRVDLTDPQARMELWFAMQWAE</sequence>
<proteinExistence type="predicted"/>
<dbReference type="EMBL" id="SLXQ01000003">
    <property type="protein sequence ID" value="TCP53988.1"/>
    <property type="molecule type" value="Genomic_DNA"/>
</dbReference>
<dbReference type="Gene3D" id="1.10.10.2840">
    <property type="entry name" value="PucR C-terminal helix-turn-helix domain"/>
    <property type="match status" value="1"/>
</dbReference>
<dbReference type="RefSeq" id="WP_132876779.1">
    <property type="nucleotide sequence ID" value="NZ_SLXQ01000003.1"/>
</dbReference>
<dbReference type="Proteomes" id="UP000294911">
    <property type="component" value="Unassembled WGS sequence"/>
</dbReference>
<evidence type="ECO:0000259" key="1">
    <source>
        <dbReference type="Pfam" id="PF07905"/>
    </source>
</evidence>
<evidence type="ECO:0000313" key="4">
    <source>
        <dbReference type="Proteomes" id="UP000294911"/>
    </source>
</evidence>
<dbReference type="AlphaFoldDB" id="A0A4R2QYA5"/>
<feature type="domain" description="Purine catabolism PurC-like" evidence="1">
    <location>
        <begin position="24"/>
        <end position="133"/>
    </location>
</feature>
<dbReference type="OrthoDB" id="8450798at2"/>
<protein>
    <submittedName>
        <fullName evidence="3">PucR-like helix-turn-helix protein</fullName>
    </submittedName>
</protein>
<dbReference type="PANTHER" id="PTHR33744">
    <property type="entry name" value="CARBOHYDRATE DIACID REGULATOR"/>
    <property type="match status" value="1"/>
</dbReference>
<reference evidence="3 4" key="1">
    <citation type="submission" date="2019-03" db="EMBL/GenBank/DDBJ databases">
        <title>Genomic Encyclopedia of Type Strains, Phase IV (KMG-IV): sequencing the most valuable type-strain genomes for metagenomic binning, comparative biology and taxonomic classification.</title>
        <authorList>
            <person name="Goeker M."/>
        </authorList>
    </citation>
    <scope>NUCLEOTIDE SEQUENCE [LARGE SCALE GENOMIC DNA]</scope>
    <source>
        <strain evidence="3 4">DSM 45765</strain>
    </source>
</reference>
<evidence type="ECO:0000313" key="3">
    <source>
        <dbReference type="EMBL" id="TCP53988.1"/>
    </source>
</evidence>
<dbReference type="Pfam" id="PF13556">
    <property type="entry name" value="HTH_30"/>
    <property type="match status" value="1"/>
</dbReference>
<dbReference type="Pfam" id="PF07905">
    <property type="entry name" value="PucR"/>
    <property type="match status" value="1"/>
</dbReference>
<dbReference type="PANTHER" id="PTHR33744:SF1">
    <property type="entry name" value="DNA-BINDING TRANSCRIPTIONAL ACTIVATOR ADER"/>
    <property type="match status" value="1"/>
</dbReference>
<keyword evidence="4" id="KW-1185">Reference proteome</keyword>
<name>A0A4R2QYA5_9PSEU</name>
<dbReference type="InterPro" id="IPR051448">
    <property type="entry name" value="CdaR-like_regulators"/>
</dbReference>
<dbReference type="InterPro" id="IPR025736">
    <property type="entry name" value="PucR_C-HTH_dom"/>
</dbReference>
<evidence type="ECO:0000259" key="2">
    <source>
        <dbReference type="Pfam" id="PF13556"/>
    </source>
</evidence>
<feature type="domain" description="PucR C-terminal helix-turn-helix" evidence="2">
    <location>
        <begin position="393"/>
        <end position="450"/>
    </location>
</feature>